<dbReference type="AlphaFoldDB" id="A0A7S1TKH4"/>
<protein>
    <submittedName>
        <fullName evidence="1">Uncharacterized protein</fullName>
    </submittedName>
</protein>
<accession>A0A7S1TKH4</accession>
<gene>
    <name evidence="1" type="ORF">EAUS1353_LOCUS1170</name>
</gene>
<organism evidence="1">
    <name type="scientific">Erythrolobus australicus</name>
    <dbReference type="NCBI Taxonomy" id="1077150"/>
    <lineage>
        <taxon>Eukaryota</taxon>
        <taxon>Rhodophyta</taxon>
        <taxon>Bangiophyceae</taxon>
        <taxon>Porphyridiales</taxon>
        <taxon>Porphyridiaceae</taxon>
        <taxon>Erythrolobus</taxon>
    </lineage>
</organism>
<name>A0A7S1TKH4_9RHOD</name>
<reference evidence="1" key="1">
    <citation type="submission" date="2021-01" db="EMBL/GenBank/DDBJ databases">
        <authorList>
            <person name="Corre E."/>
            <person name="Pelletier E."/>
            <person name="Niang G."/>
            <person name="Scheremetjew M."/>
            <person name="Finn R."/>
            <person name="Kale V."/>
            <person name="Holt S."/>
            <person name="Cochrane G."/>
            <person name="Meng A."/>
            <person name="Brown T."/>
            <person name="Cohen L."/>
        </authorList>
    </citation>
    <scope>NUCLEOTIDE SEQUENCE</scope>
    <source>
        <strain evidence="1">CCMP3124</strain>
    </source>
</reference>
<proteinExistence type="predicted"/>
<evidence type="ECO:0000313" key="1">
    <source>
        <dbReference type="EMBL" id="CAD9239432.1"/>
    </source>
</evidence>
<sequence length="181" mass="19916">MRGMRRWRGEGVRSERAWERTVEGIWKERTSADMELWDELFAQASAGAAFSAHINELLSGAPAAGAGEIECGSESCISGRYLPEKKKKGSRRRREVKRKVYKVRRNSAARKLSKHCPLDWPEDVVSQCCDSDTPKIEGPGGASPRKVMEDSSCISARASIPPAKRAPALESMSIATIPSIV</sequence>
<dbReference type="EMBL" id="HBGI01001809">
    <property type="protein sequence ID" value="CAD9239432.1"/>
    <property type="molecule type" value="Transcribed_RNA"/>
</dbReference>